<sequence>MMIEELRIGRNFTESEKIISEFILNHSNEFQKMTSE</sequence>
<evidence type="ECO:0000313" key="2">
    <source>
        <dbReference type="EMBL" id="CAI3651616.1"/>
    </source>
</evidence>
<reference evidence="3 4" key="1">
    <citation type="submission" date="2018-06" db="EMBL/GenBank/DDBJ databases">
        <authorList>
            <consortium name="IHU Genomes"/>
        </authorList>
    </citation>
    <scope>NUCLEOTIDE SEQUENCE [LARGE SCALE GENOMIC DNA]</scope>
    <source>
        <strain evidence="3 4">NEC25</strain>
    </source>
</reference>
<dbReference type="Proteomes" id="UP001189143">
    <property type="component" value="Unassembled WGS sequence"/>
</dbReference>
<dbReference type="Proteomes" id="UP000431451">
    <property type="component" value="Unassembled WGS sequence"/>
</dbReference>
<reference evidence="1" key="2">
    <citation type="submission" date="2021-10" db="EMBL/GenBank/DDBJ databases">
        <authorList>
            <person name="Mesa V."/>
        </authorList>
    </citation>
    <scope>NUCLEOTIDE SEQUENCE</scope>
    <source>
        <strain evidence="1">CC3_PB</strain>
    </source>
</reference>
<gene>
    <name evidence="2" type="ORF">CNEO2_530034</name>
    <name evidence="1" type="ORF">CNEO_44430</name>
    <name evidence="3" type="ORF">CNEONATNEC25_01200</name>
</gene>
<dbReference type="AlphaFoldDB" id="A0A653APF8"/>
<dbReference type="Proteomes" id="UP000789738">
    <property type="component" value="Unassembled WGS sequence"/>
</dbReference>
<proteinExistence type="predicted"/>
<accession>A0A653APF8</accession>
<evidence type="ECO:0000313" key="3">
    <source>
        <dbReference type="EMBL" id="VCT83603.1"/>
    </source>
</evidence>
<dbReference type="EMBL" id="UWJD01000001">
    <property type="protein sequence ID" value="VCT83603.1"/>
    <property type="molecule type" value="Genomic_DNA"/>
</dbReference>
<evidence type="ECO:0000313" key="1">
    <source>
        <dbReference type="EMBL" id="CAG9709819.1"/>
    </source>
</evidence>
<reference evidence="2" key="3">
    <citation type="submission" date="2022-10" db="EMBL/GenBank/DDBJ databases">
        <authorList>
            <person name="Aires J."/>
            <person name="Mesa V."/>
        </authorList>
    </citation>
    <scope>NUCLEOTIDE SEQUENCE</scope>
    <source>
        <strain evidence="2">Clostridium neonatale JD116</strain>
    </source>
</reference>
<dbReference type="EMBL" id="CAMTCP010000252">
    <property type="protein sequence ID" value="CAI3651616.1"/>
    <property type="molecule type" value="Genomic_DNA"/>
</dbReference>
<name>A0A653APF8_9CLOT</name>
<organism evidence="3 4">
    <name type="scientific">Clostridium neonatale</name>
    <dbReference type="NCBI Taxonomy" id="137838"/>
    <lineage>
        <taxon>Bacteria</taxon>
        <taxon>Bacillati</taxon>
        <taxon>Bacillota</taxon>
        <taxon>Clostridia</taxon>
        <taxon>Eubacteriales</taxon>
        <taxon>Clostridiaceae</taxon>
        <taxon>Clostridium</taxon>
    </lineage>
</organism>
<protein>
    <submittedName>
        <fullName evidence="1">Transcriptional regulator, RpiR family</fullName>
    </submittedName>
</protein>
<dbReference type="EMBL" id="CAKJVE010000004">
    <property type="protein sequence ID" value="CAG9709819.1"/>
    <property type="molecule type" value="Genomic_DNA"/>
</dbReference>
<evidence type="ECO:0000313" key="4">
    <source>
        <dbReference type="Proteomes" id="UP000431451"/>
    </source>
</evidence>